<dbReference type="InterPro" id="IPR039422">
    <property type="entry name" value="MarR/SlyA-like"/>
</dbReference>
<evidence type="ECO:0000259" key="1">
    <source>
        <dbReference type="PROSITE" id="PS50995"/>
    </source>
</evidence>
<dbReference type="EMBL" id="CP011112">
    <property type="protein sequence ID" value="AKU15057.1"/>
    <property type="molecule type" value="Genomic_DNA"/>
</dbReference>
<dbReference type="PROSITE" id="PS50995">
    <property type="entry name" value="HTH_MARR_2"/>
    <property type="match status" value="1"/>
</dbReference>
<dbReference type="PATRIC" id="fig|571913.6.peg.603"/>
<dbReference type="GO" id="GO:0003700">
    <property type="term" value="F:DNA-binding transcription factor activity"/>
    <property type="evidence" value="ECO:0007669"/>
    <property type="project" value="InterPro"/>
</dbReference>
<dbReference type="SUPFAM" id="SSF46785">
    <property type="entry name" value="Winged helix' DNA-binding domain"/>
    <property type="match status" value="1"/>
</dbReference>
<dbReference type="STRING" id="571913.VV02_02945"/>
<dbReference type="InterPro" id="IPR036390">
    <property type="entry name" value="WH_DNA-bd_sf"/>
</dbReference>
<proteinExistence type="predicted"/>
<keyword evidence="3" id="KW-1185">Reference proteome</keyword>
<dbReference type="GO" id="GO:0006950">
    <property type="term" value="P:response to stress"/>
    <property type="evidence" value="ECO:0007669"/>
    <property type="project" value="TreeGrafter"/>
</dbReference>
<dbReference type="Proteomes" id="UP000066480">
    <property type="component" value="Chromosome"/>
</dbReference>
<organism evidence="2 3">
    <name type="scientific">Luteipulveratus mongoliensis</name>
    <dbReference type="NCBI Taxonomy" id="571913"/>
    <lineage>
        <taxon>Bacteria</taxon>
        <taxon>Bacillati</taxon>
        <taxon>Actinomycetota</taxon>
        <taxon>Actinomycetes</taxon>
        <taxon>Micrococcales</taxon>
        <taxon>Dermacoccaceae</taxon>
        <taxon>Luteipulveratus</taxon>
    </lineage>
</organism>
<name>A0A0K1JEB6_9MICO</name>
<protein>
    <submittedName>
        <fullName evidence="2">MarR family transcriptional regulator</fullName>
    </submittedName>
</protein>
<dbReference type="KEGG" id="lmoi:VV02_02945"/>
<evidence type="ECO:0000313" key="2">
    <source>
        <dbReference type="EMBL" id="AKU15057.1"/>
    </source>
</evidence>
<gene>
    <name evidence="2" type="ORF">VV02_02945</name>
</gene>
<dbReference type="InterPro" id="IPR036388">
    <property type="entry name" value="WH-like_DNA-bd_sf"/>
</dbReference>
<dbReference type="PANTHER" id="PTHR33164:SF106">
    <property type="entry name" value="TRANSCRIPTIONAL REGULATORY PROTEIN"/>
    <property type="match status" value="1"/>
</dbReference>
<dbReference type="PANTHER" id="PTHR33164">
    <property type="entry name" value="TRANSCRIPTIONAL REGULATOR, MARR FAMILY"/>
    <property type="match status" value="1"/>
</dbReference>
<dbReference type="RefSeq" id="WP_052589685.1">
    <property type="nucleotide sequence ID" value="NZ_CP011112.1"/>
</dbReference>
<feature type="domain" description="HTH marR-type" evidence="1">
    <location>
        <begin position="5"/>
        <end position="141"/>
    </location>
</feature>
<reference evidence="2 3" key="1">
    <citation type="submission" date="2015-03" db="EMBL/GenBank/DDBJ databases">
        <title>Luteipulveratus halotolerans sp. nov., a novel actinobacterium (Dermacoccaceae) from Sarawak, Malaysia.</title>
        <authorList>
            <person name="Juboi H."/>
            <person name="Basik A."/>
            <person name="Shamsul S.S."/>
            <person name="Arnold P."/>
            <person name="Schmitt E.K."/>
            <person name="Sanglier J.-J."/>
            <person name="Yeo T."/>
        </authorList>
    </citation>
    <scope>NUCLEOTIDE SEQUENCE [LARGE SCALE GENOMIC DNA]</scope>
    <source>
        <strain evidence="2 3">MN07-A0370</strain>
    </source>
</reference>
<dbReference type="SMART" id="SM00347">
    <property type="entry name" value="HTH_MARR"/>
    <property type="match status" value="1"/>
</dbReference>
<dbReference type="Gene3D" id="1.10.10.10">
    <property type="entry name" value="Winged helix-like DNA-binding domain superfamily/Winged helix DNA-binding domain"/>
    <property type="match status" value="1"/>
</dbReference>
<dbReference type="InterPro" id="IPR000835">
    <property type="entry name" value="HTH_MarR-typ"/>
</dbReference>
<evidence type="ECO:0000313" key="3">
    <source>
        <dbReference type="Proteomes" id="UP000066480"/>
    </source>
</evidence>
<dbReference type="OrthoDB" id="162531at2"/>
<accession>A0A0K1JEB6</accession>
<sequence length="160" mass="17394">MSSKRATLIDDVLAKSRELSTETVMFHTAIAEKRGLSAVESKICDYLARLGPLTPKDLAEFSGLAPASVTALTGRLESKGLIKRKPHPDDRRKVLIEFDMTAVAAAAPLWDHIVAATTRACERYSEEQLETVIDFIGQAIAITHESTAMITDPEGAAQSR</sequence>
<dbReference type="Pfam" id="PF01047">
    <property type="entry name" value="MarR"/>
    <property type="match status" value="1"/>
</dbReference>
<dbReference type="AlphaFoldDB" id="A0A0K1JEB6"/>